<protein>
    <submittedName>
        <fullName evidence="1">Uncharacterized protein</fullName>
    </submittedName>
</protein>
<name>A0A0F9FLW9_9ZZZZ</name>
<comment type="caution">
    <text evidence="1">The sequence shown here is derived from an EMBL/GenBank/DDBJ whole genome shotgun (WGS) entry which is preliminary data.</text>
</comment>
<organism evidence="1">
    <name type="scientific">marine sediment metagenome</name>
    <dbReference type="NCBI Taxonomy" id="412755"/>
    <lineage>
        <taxon>unclassified sequences</taxon>
        <taxon>metagenomes</taxon>
        <taxon>ecological metagenomes</taxon>
    </lineage>
</organism>
<reference evidence="1" key="1">
    <citation type="journal article" date="2015" name="Nature">
        <title>Complex archaea that bridge the gap between prokaryotes and eukaryotes.</title>
        <authorList>
            <person name="Spang A."/>
            <person name="Saw J.H."/>
            <person name="Jorgensen S.L."/>
            <person name="Zaremba-Niedzwiedzka K."/>
            <person name="Martijn J."/>
            <person name="Lind A.E."/>
            <person name="van Eijk R."/>
            <person name="Schleper C."/>
            <person name="Guy L."/>
            <person name="Ettema T.J."/>
        </authorList>
    </citation>
    <scope>NUCLEOTIDE SEQUENCE</scope>
</reference>
<evidence type="ECO:0000313" key="1">
    <source>
        <dbReference type="EMBL" id="KKL79511.1"/>
    </source>
</evidence>
<proteinExistence type="predicted"/>
<gene>
    <name evidence="1" type="ORF">LCGC14_2014080</name>
</gene>
<sequence length="54" mass="6296">MRAHTAELMSIIELNCPDSIKVVRKHYTSKGTAIVFRDKYDGQKYKLIIERAEK</sequence>
<accession>A0A0F9FLW9</accession>
<dbReference type="AlphaFoldDB" id="A0A0F9FLW9"/>
<dbReference type="EMBL" id="LAZR01023147">
    <property type="protein sequence ID" value="KKL79511.1"/>
    <property type="molecule type" value="Genomic_DNA"/>
</dbReference>